<keyword evidence="5 12" id="KW-0235">DNA replication</keyword>
<dbReference type="GO" id="GO:1990077">
    <property type="term" value="C:primosome complex"/>
    <property type="evidence" value="ECO:0007669"/>
    <property type="project" value="UniProtKB-KW"/>
</dbReference>
<dbReference type="EC" id="2.7.7.101" evidence="12"/>
<dbReference type="InterPro" id="IPR030846">
    <property type="entry name" value="DnaG_bac"/>
</dbReference>
<keyword evidence="3 12" id="KW-0808">Transferase</keyword>
<proteinExistence type="inferred from homology"/>
<dbReference type="FunFam" id="3.90.580.10:FF:000001">
    <property type="entry name" value="DNA primase"/>
    <property type="match status" value="1"/>
</dbReference>
<dbReference type="SMART" id="SM00400">
    <property type="entry name" value="ZnF_CHCC"/>
    <property type="match status" value="1"/>
</dbReference>
<accession>A0A455T0Q2</accession>
<dbReference type="InterPro" id="IPR036977">
    <property type="entry name" value="DNA_primase_Znf_CHC2"/>
</dbReference>
<keyword evidence="1 12" id="KW-0240">DNA-directed RNA polymerase</keyword>
<dbReference type="PROSITE" id="PS50880">
    <property type="entry name" value="TOPRIM"/>
    <property type="match status" value="1"/>
</dbReference>
<gene>
    <name evidence="12" type="primary">dnaG</name>
    <name evidence="16" type="ORF">KTA_23260</name>
</gene>
<evidence type="ECO:0000256" key="6">
    <source>
        <dbReference type="ARBA" id="ARBA00022723"/>
    </source>
</evidence>
<evidence type="ECO:0000256" key="9">
    <source>
        <dbReference type="ARBA" id="ARBA00022842"/>
    </source>
</evidence>
<dbReference type="GO" id="GO:0005737">
    <property type="term" value="C:cytoplasm"/>
    <property type="evidence" value="ECO:0007669"/>
    <property type="project" value="TreeGrafter"/>
</dbReference>
<evidence type="ECO:0000313" key="16">
    <source>
        <dbReference type="EMBL" id="BBH94127.1"/>
    </source>
</evidence>
<keyword evidence="6 12" id="KW-0479">Metal-binding</keyword>
<comment type="domain">
    <text evidence="12">Contains an N-terminal zinc-binding domain, a central core domain that contains the primase activity, and a C-terminal DnaB-binding domain.</text>
</comment>
<evidence type="ECO:0000256" key="1">
    <source>
        <dbReference type="ARBA" id="ARBA00022478"/>
    </source>
</evidence>
<evidence type="ECO:0000256" key="5">
    <source>
        <dbReference type="ARBA" id="ARBA00022705"/>
    </source>
</evidence>
<dbReference type="Pfam" id="PF08275">
    <property type="entry name" value="DNAG_N"/>
    <property type="match status" value="1"/>
</dbReference>
<dbReference type="InterPro" id="IPR002694">
    <property type="entry name" value="Znf_CHC2"/>
</dbReference>
<dbReference type="Gene3D" id="3.40.1360.10">
    <property type="match status" value="1"/>
</dbReference>
<feature type="compositionally biased region" description="Polar residues" evidence="14">
    <location>
        <begin position="507"/>
        <end position="518"/>
    </location>
</feature>
<dbReference type="Pfam" id="PF13662">
    <property type="entry name" value="Toprim_4"/>
    <property type="match status" value="1"/>
</dbReference>
<dbReference type="InterPro" id="IPR034151">
    <property type="entry name" value="TOPRIM_DnaG_bac"/>
</dbReference>
<dbReference type="GO" id="GO:0006269">
    <property type="term" value="P:DNA replication, synthesis of primer"/>
    <property type="evidence" value="ECO:0007669"/>
    <property type="project" value="UniProtKB-UniRule"/>
</dbReference>
<dbReference type="InterPro" id="IPR016136">
    <property type="entry name" value="DNA_helicase_N/primase_C"/>
</dbReference>
<evidence type="ECO:0000256" key="11">
    <source>
        <dbReference type="ARBA" id="ARBA00023163"/>
    </source>
</evidence>
<evidence type="ECO:0000256" key="2">
    <source>
        <dbReference type="ARBA" id="ARBA00022515"/>
    </source>
</evidence>
<evidence type="ECO:0000256" key="7">
    <source>
        <dbReference type="ARBA" id="ARBA00022771"/>
    </source>
</evidence>
<dbReference type="GO" id="GO:0003899">
    <property type="term" value="F:DNA-directed RNA polymerase activity"/>
    <property type="evidence" value="ECO:0007669"/>
    <property type="project" value="UniProtKB-UniRule"/>
</dbReference>
<evidence type="ECO:0000259" key="15">
    <source>
        <dbReference type="PROSITE" id="PS50880"/>
    </source>
</evidence>
<evidence type="ECO:0000256" key="8">
    <source>
        <dbReference type="ARBA" id="ARBA00022833"/>
    </source>
</evidence>
<dbReference type="Pfam" id="PF10410">
    <property type="entry name" value="DnaB_bind"/>
    <property type="match status" value="1"/>
</dbReference>
<feature type="zinc finger region" description="CHC2-type" evidence="12 13">
    <location>
        <begin position="35"/>
        <end position="59"/>
    </location>
</feature>
<comment type="catalytic activity">
    <reaction evidence="12">
        <text>ssDNA + n NTP = ssDNA/pppN(pN)n-1 hybrid + (n-1) diphosphate.</text>
        <dbReference type="EC" id="2.7.7.101"/>
    </reaction>
</comment>
<name>A0A455T0Q2_9CHLR</name>
<dbReference type="Gene3D" id="1.10.860.10">
    <property type="entry name" value="DNAb Helicase, Chain A"/>
    <property type="match status" value="1"/>
</dbReference>
<evidence type="ECO:0000256" key="12">
    <source>
        <dbReference type="HAMAP-Rule" id="MF_00974"/>
    </source>
</evidence>
<keyword evidence="2 12" id="KW-0639">Primosome</keyword>
<dbReference type="SUPFAM" id="SSF56731">
    <property type="entry name" value="DNA primase core"/>
    <property type="match status" value="2"/>
</dbReference>
<dbReference type="InterPro" id="IPR037068">
    <property type="entry name" value="DNA_primase_core_N_sf"/>
</dbReference>
<comment type="similarity">
    <text evidence="12">Belongs to the DnaG primase family.</text>
</comment>
<organism evidence="16">
    <name type="scientific">Thermogemmatispora argillosa</name>
    <dbReference type="NCBI Taxonomy" id="2045280"/>
    <lineage>
        <taxon>Bacteria</taxon>
        <taxon>Bacillati</taxon>
        <taxon>Chloroflexota</taxon>
        <taxon>Ktedonobacteria</taxon>
        <taxon>Thermogemmatisporales</taxon>
        <taxon>Thermogemmatisporaceae</taxon>
        <taxon>Thermogemmatispora</taxon>
    </lineage>
</organism>
<dbReference type="InterPro" id="IPR019475">
    <property type="entry name" value="DNA_primase_DnaB-bd"/>
</dbReference>
<dbReference type="PIRSF" id="PIRSF002811">
    <property type="entry name" value="DnaG"/>
    <property type="match status" value="1"/>
</dbReference>
<feature type="region of interest" description="Disordered" evidence="14">
    <location>
        <begin position="478"/>
        <end position="547"/>
    </location>
</feature>
<keyword evidence="8 12" id="KW-0862">Zinc</keyword>
<evidence type="ECO:0000256" key="13">
    <source>
        <dbReference type="PIRSR" id="PIRSR002811-1"/>
    </source>
</evidence>
<comment type="function">
    <text evidence="12">RNA polymerase that catalyzes the synthesis of short RNA molecules used as primers for DNA polymerase during DNA replication.</text>
</comment>
<dbReference type="GO" id="GO:0003677">
    <property type="term" value="F:DNA binding"/>
    <property type="evidence" value="ECO:0007669"/>
    <property type="project" value="UniProtKB-KW"/>
</dbReference>
<keyword evidence="7 12" id="KW-0863">Zinc-finger</keyword>
<dbReference type="HAMAP" id="MF_00974">
    <property type="entry name" value="DNA_primase_DnaG"/>
    <property type="match status" value="1"/>
</dbReference>
<dbReference type="AlphaFoldDB" id="A0A455T0Q2"/>
<dbReference type="GO" id="GO:0000428">
    <property type="term" value="C:DNA-directed RNA polymerase complex"/>
    <property type="evidence" value="ECO:0007669"/>
    <property type="project" value="UniProtKB-KW"/>
</dbReference>
<dbReference type="InterPro" id="IPR006295">
    <property type="entry name" value="DNA_primase_DnaG"/>
</dbReference>
<dbReference type="PANTHER" id="PTHR30313:SF2">
    <property type="entry name" value="DNA PRIMASE"/>
    <property type="match status" value="1"/>
</dbReference>
<comment type="cofactor">
    <cofactor evidence="12 13">
        <name>Zn(2+)</name>
        <dbReference type="ChEBI" id="CHEBI:29105"/>
    </cofactor>
    <text evidence="12 13">Binds 1 zinc ion per monomer.</text>
</comment>
<dbReference type="SUPFAM" id="SSF57783">
    <property type="entry name" value="Zinc beta-ribbon"/>
    <property type="match status" value="1"/>
</dbReference>
<dbReference type="InterPro" id="IPR013264">
    <property type="entry name" value="DNAG_N"/>
</dbReference>
<dbReference type="NCBIfam" id="TIGR01391">
    <property type="entry name" value="dnaG"/>
    <property type="match status" value="1"/>
</dbReference>
<comment type="subunit">
    <text evidence="12">Monomer. Interacts with DnaB.</text>
</comment>
<sequence>MSSIIETIKARLDLVDEVSQVVKLQKTGRAFKALCPFHNERTPSFYVFPESQHWHCFGCHESGDIFTFVQKTQNLDFPEALRYLAEKAGVSLEEQSGYDAAQQRELAAQRERLRQLNEDAQLWFHQALLRLREAAQARAYLQSRGLTAETVIAFGLGYAPDSRDALCRYLLAQGYSEQELIRGGLAREPEDGQGLYDYFRNRIIFPIRDLRGQVIGFGGRTLGDGQPKYLNTPQTLLFEKNSVLYAIDRAKDAIKQANQVIIVEGYLDAIMAHQYGTRQTVACIGSAITEKHIQQLKKLTRRITLALDPDAAGMAATEHGIQEALRSLERTIVPVPLPAPSQDRRGPGPKGPGPRAIIRLEEEVDAEIDVLLLPAGQDPDEVIRQNPAQWEQALAHPLPLVDYYFVAKTADLDLRQPRDQALAARRLLPIIALISDRVKRDAYVRKLARMIHVDEQTLYNELQRSLRGKHQGVAEIIVPAEPGRGGMEKSRRRQRQERQLPGAPLRSLSTLARISTGSSEKEGREIPSSLSSTAVEGEEARAGTDADVVAASATSAGPGGRGPELDRGKLDRVEWEDYLIGLLLQHPGLSQHVCGIINDGDFIGTDTRELYHFLNSVYQRGSSSFHQPLEQLLPSALLETAARAQRRVEAASPLDGAGLIKAATQCATRLKRMRLMQLNTELRYLIQEAREAGDLAAVRELERQLQEIHRQIREIHLRTNLQG</sequence>
<keyword evidence="4 12" id="KW-0548">Nucleotidyltransferase</keyword>
<feature type="domain" description="Toprim" evidence="15">
    <location>
        <begin position="258"/>
        <end position="340"/>
    </location>
</feature>
<dbReference type="Gene3D" id="3.90.580.10">
    <property type="entry name" value="Zinc finger, CHC2-type domain"/>
    <property type="match status" value="1"/>
</dbReference>
<dbReference type="GO" id="GO:0008270">
    <property type="term" value="F:zinc ion binding"/>
    <property type="evidence" value="ECO:0007669"/>
    <property type="project" value="UniProtKB-UniRule"/>
</dbReference>
<evidence type="ECO:0000256" key="3">
    <source>
        <dbReference type="ARBA" id="ARBA00022679"/>
    </source>
</evidence>
<evidence type="ECO:0000256" key="4">
    <source>
        <dbReference type="ARBA" id="ARBA00022695"/>
    </source>
</evidence>
<dbReference type="FunFam" id="3.90.980.10:FF:000001">
    <property type="entry name" value="DNA primase"/>
    <property type="match status" value="1"/>
</dbReference>
<keyword evidence="11 12" id="KW-0804">Transcription</keyword>
<reference evidence="16" key="1">
    <citation type="submission" date="2018-12" db="EMBL/GenBank/DDBJ databases">
        <title>Novel natural products biosynthetic potential of the class Ktedonobacteria.</title>
        <authorList>
            <person name="Zheng Y."/>
            <person name="Saitou A."/>
            <person name="Wang C.M."/>
            <person name="Toyoda A."/>
            <person name="Minakuchi Y."/>
            <person name="Sekiguchi Y."/>
            <person name="Ueda K."/>
            <person name="Takano H."/>
            <person name="Sakai Y."/>
            <person name="Yokota A."/>
            <person name="Yabe S."/>
        </authorList>
    </citation>
    <scope>NUCLEOTIDE SEQUENCE</scope>
    <source>
        <strain evidence="16">A3-2</strain>
    </source>
</reference>
<protein>
    <recommendedName>
        <fullName evidence="12">DNA primase</fullName>
        <ecNumber evidence="12">2.7.7.101</ecNumber>
    </recommendedName>
</protein>
<feature type="region of interest" description="Disordered" evidence="14">
    <location>
        <begin position="336"/>
        <end position="355"/>
    </location>
</feature>
<dbReference type="EMBL" id="AP019377">
    <property type="protein sequence ID" value="BBH94127.1"/>
    <property type="molecule type" value="Genomic_DNA"/>
</dbReference>
<dbReference type="InterPro" id="IPR006171">
    <property type="entry name" value="TOPRIM_dom"/>
</dbReference>
<keyword evidence="9" id="KW-0460">Magnesium</keyword>
<dbReference type="Pfam" id="PF01807">
    <property type="entry name" value="Zn_ribbon_DnaG"/>
    <property type="match status" value="1"/>
</dbReference>
<dbReference type="CDD" id="cd03364">
    <property type="entry name" value="TOPRIM_DnaG_primases"/>
    <property type="match status" value="1"/>
</dbReference>
<keyword evidence="10 12" id="KW-0238">DNA-binding</keyword>
<dbReference type="PANTHER" id="PTHR30313">
    <property type="entry name" value="DNA PRIMASE"/>
    <property type="match status" value="1"/>
</dbReference>
<evidence type="ECO:0000256" key="14">
    <source>
        <dbReference type="SAM" id="MobiDB-lite"/>
    </source>
</evidence>
<dbReference type="SMART" id="SM00493">
    <property type="entry name" value="TOPRIM"/>
    <property type="match status" value="1"/>
</dbReference>
<dbReference type="InterPro" id="IPR050219">
    <property type="entry name" value="DnaG_primase"/>
</dbReference>
<dbReference type="Gene3D" id="3.90.980.10">
    <property type="entry name" value="DNA primase, catalytic core, N-terminal domain"/>
    <property type="match status" value="1"/>
</dbReference>
<evidence type="ECO:0000256" key="10">
    <source>
        <dbReference type="ARBA" id="ARBA00023125"/>
    </source>
</evidence>